<evidence type="ECO:0000256" key="8">
    <source>
        <dbReference type="ARBA" id="ARBA00038408"/>
    </source>
</evidence>
<keyword evidence="11" id="KW-0697">Rotamase</keyword>
<keyword evidence="5 12" id="KW-1133">Transmembrane helix</keyword>
<feature type="domain" description="PpiC" evidence="13">
    <location>
        <begin position="240"/>
        <end position="342"/>
    </location>
</feature>
<dbReference type="AlphaFoldDB" id="A0A7I9VPD0"/>
<evidence type="ECO:0000313" key="14">
    <source>
        <dbReference type="EMBL" id="GEJ57970.1"/>
    </source>
</evidence>
<protein>
    <recommendedName>
        <fullName evidence="9">Periplasmic chaperone PpiD</fullName>
    </recommendedName>
    <alternativeName>
        <fullName evidence="10">Periplasmic folding chaperone</fullName>
    </alternativeName>
</protein>
<organism evidence="14 15">
    <name type="scientific">Anaeromyxobacter diazotrophicus</name>
    <dbReference type="NCBI Taxonomy" id="2590199"/>
    <lineage>
        <taxon>Bacteria</taxon>
        <taxon>Pseudomonadati</taxon>
        <taxon>Myxococcota</taxon>
        <taxon>Myxococcia</taxon>
        <taxon>Myxococcales</taxon>
        <taxon>Cystobacterineae</taxon>
        <taxon>Anaeromyxobacteraceae</taxon>
        <taxon>Anaeromyxobacter</taxon>
    </lineage>
</organism>
<dbReference type="InterPro" id="IPR023058">
    <property type="entry name" value="PPIase_PpiC_CS"/>
</dbReference>
<accession>A0A7I9VPD0</accession>
<dbReference type="InterPro" id="IPR000297">
    <property type="entry name" value="PPIase_PpiC"/>
</dbReference>
<dbReference type="GO" id="GO:0005886">
    <property type="term" value="C:plasma membrane"/>
    <property type="evidence" value="ECO:0007669"/>
    <property type="project" value="UniProtKB-SubCell"/>
</dbReference>
<dbReference type="Proteomes" id="UP000503640">
    <property type="component" value="Unassembled WGS sequence"/>
</dbReference>
<reference evidence="15" key="1">
    <citation type="journal article" date="2020" name="Appl. Environ. Microbiol.">
        <title>Diazotrophic Anaeromyxobacter Isolates from Soils.</title>
        <authorList>
            <person name="Masuda Y."/>
            <person name="Yamanaka H."/>
            <person name="Xu Z.X."/>
            <person name="Shiratori Y."/>
            <person name="Aono T."/>
            <person name="Amachi S."/>
            <person name="Senoo K."/>
            <person name="Itoh H."/>
        </authorList>
    </citation>
    <scope>NUCLEOTIDE SEQUENCE [LARGE SCALE GENOMIC DNA]</scope>
    <source>
        <strain evidence="15">R267</strain>
    </source>
</reference>
<proteinExistence type="inferred from homology"/>
<evidence type="ECO:0000256" key="12">
    <source>
        <dbReference type="SAM" id="Phobius"/>
    </source>
</evidence>
<comment type="subcellular location">
    <subcellularLocation>
        <location evidence="1">Cell inner membrane</location>
        <topology evidence="1">Single-pass type II membrane protein</topology>
        <orientation evidence="1">Periplasmic side</orientation>
    </subcellularLocation>
</comment>
<dbReference type="SUPFAM" id="SSF54534">
    <property type="entry name" value="FKBP-like"/>
    <property type="match status" value="1"/>
</dbReference>
<evidence type="ECO:0000256" key="9">
    <source>
        <dbReference type="ARBA" id="ARBA00040743"/>
    </source>
</evidence>
<comment type="similarity">
    <text evidence="8">Belongs to the PpiD chaperone family.</text>
</comment>
<dbReference type="InterPro" id="IPR027304">
    <property type="entry name" value="Trigger_fact/SurA_dom_sf"/>
</dbReference>
<evidence type="ECO:0000256" key="3">
    <source>
        <dbReference type="ARBA" id="ARBA00022519"/>
    </source>
</evidence>
<keyword evidence="6 12" id="KW-0472">Membrane</keyword>
<keyword evidence="15" id="KW-1185">Reference proteome</keyword>
<evidence type="ECO:0000256" key="10">
    <source>
        <dbReference type="ARBA" id="ARBA00042775"/>
    </source>
</evidence>
<keyword evidence="11 14" id="KW-0413">Isomerase</keyword>
<keyword evidence="4 12" id="KW-0812">Transmembrane</keyword>
<dbReference type="PANTHER" id="PTHR47529">
    <property type="entry name" value="PEPTIDYL-PROLYL CIS-TRANS ISOMERASE D"/>
    <property type="match status" value="1"/>
</dbReference>
<dbReference type="InterPro" id="IPR052029">
    <property type="entry name" value="PpiD_chaperone"/>
</dbReference>
<dbReference type="Pfam" id="PF00639">
    <property type="entry name" value="Rotamase"/>
    <property type="match status" value="1"/>
</dbReference>
<dbReference type="Gene3D" id="1.10.4030.10">
    <property type="entry name" value="Porin chaperone SurA, peptide-binding domain"/>
    <property type="match status" value="1"/>
</dbReference>
<keyword evidence="7" id="KW-0143">Chaperone</keyword>
<feature type="transmembrane region" description="Helical" evidence="12">
    <location>
        <begin position="12"/>
        <end position="30"/>
    </location>
</feature>
<dbReference type="PROSITE" id="PS50198">
    <property type="entry name" value="PPIC_PPIASE_2"/>
    <property type="match status" value="1"/>
</dbReference>
<evidence type="ECO:0000256" key="4">
    <source>
        <dbReference type="ARBA" id="ARBA00022692"/>
    </source>
</evidence>
<evidence type="ECO:0000313" key="15">
    <source>
        <dbReference type="Proteomes" id="UP000503640"/>
    </source>
</evidence>
<dbReference type="GO" id="GO:0003755">
    <property type="term" value="F:peptidyl-prolyl cis-trans isomerase activity"/>
    <property type="evidence" value="ECO:0007669"/>
    <property type="project" value="UniProtKB-KW"/>
</dbReference>
<evidence type="ECO:0000259" key="13">
    <source>
        <dbReference type="PROSITE" id="PS50198"/>
    </source>
</evidence>
<evidence type="ECO:0000256" key="5">
    <source>
        <dbReference type="ARBA" id="ARBA00022989"/>
    </source>
</evidence>
<dbReference type="Pfam" id="PF13624">
    <property type="entry name" value="SurA_N_3"/>
    <property type="match status" value="1"/>
</dbReference>
<gene>
    <name evidence="14" type="ORF">AMYX_27110</name>
</gene>
<dbReference type="PANTHER" id="PTHR47529:SF1">
    <property type="entry name" value="PERIPLASMIC CHAPERONE PPID"/>
    <property type="match status" value="1"/>
</dbReference>
<keyword evidence="2" id="KW-1003">Cell membrane</keyword>
<name>A0A7I9VPD0_9BACT</name>
<dbReference type="InterPro" id="IPR046357">
    <property type="entry name" value="PPIase_dom_sf"/>
</dbReference>
<dbReference type="RefSeq" id="WP_176066067.1">
    <property type="nucleotide sequence ID" value="NZ_BJTG01000006.1"/>
</dbReference>
<evidence type="ECO:0000256" key="1">
    <source>
        <dbReference type="ARBA" id="ARBA00004382"/>
    </source>
</evidence>
<dbReference type="EMBL" id="BJTG01000006">
    <property type="protein sequence ID" value="GEJ57970.1"/>
    <property type="molecule type" value="Genomic_DNA"/>
</dbReference>
<evidence type="ECO:0000256" key="11">
    <source>
        <dbReference type="PROSITE-ProRule" id="PRU00278"/>
    </source>
</evidence>
<dbReference type="SUPFAM" id="SSF109998">
    <property type="entry name" value="Triger factor/SurA peptide-binding domain-like"/>
    <property type="match status" value="1"/>
</dbReference>
<dbReference type="PROSITE" id="PS01096">
    <property type="entry name" value="PPIC_PPIASE_1"/>
    <property type="match status" value="1"/>
</dbReference>
<evidence type="ECO:0000256" key="6">
    <source>
        <dbReference type="ARBA" id="ARBA00023136"/>
    </source>
</evidence>
<evidence type="ECO:0000256" key="2">
    <source>
        <dbReference type="ARBA" id="ARBA00022475"/>
    </source>
</evidence>
<evidence type="ECO:0000256" key="7">
    <source>
        <dbReference type="ARBA" id="ARBA00023186"/>
    </source>
</evidence>
<sequence length="523" mass="57145">MLDTLRANSRSVLTYVLFGIIIIVFVVSFGPGSKGCSGGDIGTTQAWAAKVNGEAVSPTEFDQQYGQLLRIYQQQGAPDLNALLQTRLRQMAMDQLVQRELIDQEAQRQGIVVSDDELSNAIKNIPSFQSEGRFDMELYRRAVTSTYGSPGKFEERMRKDLAYQKMVALLRGTAKVTPDEVKDAWAAENDRLALELARFPFALARAEVKVTDAEVKAFLAKNGAQVEQYFKDHPARFDRPRRLHARHLLVAVAPGAPQDAQEAAKKKIDALAERVKKGEDFGKLAQEASDDPGSKAQGGDLGFFGPGVMAKPFEDAAGKLSPGQVSEPVRTEFGWHLVKLEGIEPAKKETLDEAKPEIARELLETEAAKKLAGQRAEETLKKLQSGKSFAEVLPAKGAQVKLGGQPIVAEDTGTFPVSSAPSVPRLGPAPELFADAVKAAAGQVLPRVYETAGGPVVARVKERQRADLSKLAEHQAEVETRLRLRRESELERAWVESLRKKAKVQTNEAFVQGTARAAPVELD</sequence>
<keyword evidence="3" id="KW-0997">Cell inner membrane</keyword>
<dbReference type="Gene3D" id="3.10.50.40">
    <property type="match status" value="1"/>
</dbReference>
<comment type="caution">
    <text evidence="14">The sequence shown here is derived from an EMBL/GenBank/DDBJ whole genome shotgun (WGS) entry which is preliminary data.</text>
</comment>